<dbReference type="Proteomes" id="UP001501676">
    <property type="component" value="Unassembled WGS sequence"/>
</dbReference>
<name>A0ABP6T0T4_9ACTN</name>
<evidence type="ECO:0000313" key="1">
    <source>
        <dbReference type="EMBL" id="GAA3389673.1"/>
    </source>
</evidence>
<comment type="caution">
    <text evidence="1">The sequence shown here is derived from an EMBL/GenBank/DDBJ whole genome shotgun (WGS) entry which is preliminary data.</text>
</comment>
<evidence type="ECO:0000313" key="2">
    <source>
        <dbReference type="Proteomes" id="UP001501676"/>
    </source>
</evidence>
<dbReference type="Gene3D" id="3.40.190.10">
    <property type="entry name" value="Periplasmic binding protein-like II"/>
    <property type="match status" value="1"/>
</dbReference>
<keyword evidence="2" id="KW-1185">Reference proteome</keyword>
<proteinExistence type="predicted"/>
<organism evidence="1 2">
    <name type="scientific">Cryptosporangium minutisporangium</name>
    <dbReference type="NCBI Taxonomy" id="113569"/>
    <lineage>
        <taxon>Bacteria</taxon>
        <taxon>Bacillati</taxon>
        <taxon>Actinomycetota</taxon>
        <taxon>Actinomycetes</taxon>
        <taxon>Cryptosporangiales</taxon>
        <taxon>Cryptosporangiaceae</taxon>
        <taxon>Cryptosporangium</taxon>
    </lineage>
</organism>
<dbReference type="SUPFAM" id="SSF53850">
    <property type="entry name" value="Periplasmic binding protein-like II"/>
    <property type="match status" value="1"/>
</dbReference>
<reference evidence="2" key="1">
    <citation type="journal article" date="2019" name="Int. J. Syst. Evol. Microbiol.">
        <title>The Global Catalogue of Microorganisms (GCM) 10K type strain sequencing project: providing services to taxonomists for standard genome sequencing and annotation.</title>
        <authorList>
            <consortium name="The Broad Institute Genomics Platform"/>
            <consortium name="The Broad Institute Genome Sequencing Center for Infectious Disease"/>
            <person name="Wu L."/>
            <person name="Ma J."/>
        </authorList>
    </citation>
    <scope>NUCLEOTIDE SEQUENCE [LARGE SCALE GENOMIC DNA]</scope>
    <source>
        <strain evidence="2">JCM 9458</strain>
    </source>
</reference>
<protein>
    <submittedName>
        <fullName evidence="1">Uncharacterized protein</fullName>
    </submittedName>
</protein>
<gene>
    <name evidence="1" type="ORF">GCM10020369_40720</name>
</gene>
<sequence length="140" mass="15153">MALFPHVFDEGSYACQADSHTLVVPKSPKLTPDRLDRSLKFIRSLLDQSKTWAEGGHIPTWLPFRDSAEYRTLQPQAQYATAADSAAYDPGGWYSGSGSNFELITGSAIGAMMAGLSTPQEALDEMRTKLTNLAATASPI</sequence>
<dbReference type="RefSeq" id="WP_345729750.1">
    <property type="nucleotide sequence ID" value="NZ_BAAAYN010000025.1"/>
</dbReference>
<dbReference type="EMBL" id="BAAAYN010000025">
    <property type="protein sequence ID" value="GAA3389673.1"/>
    <property type="molecule type" value="Genomic_DNA"/>
</dbReference>
<accession>A0ABP6T0T4</accession>